<evidence type="ECO:0000313" key="4">
    <source>
        <dbReference type="Proteomes" id="UP000647339"/>
    </source>
</evidence>
<dbReference type="InterPro" id="IPR010679">
    <property type="entry name" value="DUF1254"/>
</dbReference>
<dbReference type="EMBL" id="BMIU01000027">
    <property type="protein sequence ID" value="GGF47793.1"/>
    <property type="molecule type" value="Genomic_DNA"/>
</dbReference>
<proteinExistence type="predicted"/>
<dbReference type="PANTHER" id="PTHR36509:SF2">
    <property type="entry name" value="BLL3101 PROTEIN"/>
    <property type="match status" value="1"/>
</dbReference>
<keyword evidence="4" id="KW-1185">Reference proteome</keyword>
<dbReference type="PANTHER" id="PTHR36509">
    <property type="entry name" value="BLL3101 PROTEIN"/>
    <property type="match status" value="1"/>
</dbReference>
<evidence type="ECO:0000313" key="3">
    <source>
        <dbReference type="EMBL" id="GGF47793.1"/>
    </source>
</evidence>
<dbReference type="InterPro" id="IPR037050">
    <property type="entry name" value="DUF1254_sf"/>
</dbReference>
<dbReference type="Pfam" id="PF06742">
    <property type="entry name" value="DUF1214"/>
    <property type="match status" value="1"/>
</dbReference>
<dbReference type="InterPro" id="IPR010621">
    <property type="entry name" value="DUF1214"/>
</dbReference>
<dbReference type="Gene3D" id="2.60.120.600">
    <property type="entry name" value="Domain of unknown function DUF1214, C-terminal domain"/>
    <property type="match status" value="1"/>
</dbReference>
<gene>
    <name evidence="3" type="ORF">GCM10011339_40460</name>
</gene>
<dbReference type="Proteomes" id="UP000647339">
    <property type="component" value="Unassembled WGS sequence"/>
</dbReference>
<dbReference type="InterPro" id="IPR037049">
    <property type="entry name" value="DUF1214_C_sf"/>
</dbReference>
<dbReference type="SUPFAM" id="SSF160935">
    <property type="entry name" value="VPA0735-like"/>
    <property type="match status" value="1"/>
</dbReference>
<evidence type="ECO:0000259" key="1">
    <source>
        <dbReference type="Pfam" id="PF06742"/>
    </source>
</evidence>
<organism evidence="3 4">
    <name type="scientific">Echinicola rosea</name>
    <dbReference type="NCBI Taxonomy" id="1807691"/>
    <lineage>
        <taxon>Bacteria</taxon>
        <taxon>Pseudomonadati</taxon>
        <taxon>Bacteroidota</taxon>
        <taxon>Cytophagia</taxon>
        <taxon>Cytophagales</taxon>
        <taxon>Cyclobacteriaceae</taxon>
        <taxon>Echinicola</taxon>
    </lineage>
</organism>
<protein>
    <recommendedName>
        <fullName evidence="5">DUF1254 domain-containing protein</fullName>
    </recommendedName>
</protein>
<feature type="domain" description="DUF1254" evidence="2">
    <location>
        <begin position="34"/>
        <end position="165"/>
    </location>
</feature>
<dbReference type="Pfam" id="PF06863">
    <property type="entry name" value="DUF1254"/>
    <property type="match status" value="1"/>
</dbReference>
<reference evidence="4" key="1">
    <citation type="journal article" date="2019" name="Int. J. Syst. Evol. Microbiol.">
        <title>The Global Catalogue of Microorganisms (GCM) 10K type strain sequencing project: providing services to taxonomists for standard genome sequencing and annotation.</title>
        <authorList>
            <consortium name="The Broad Institute Genomics Platform"/>
            <consortium name="The Broad Institute Genome Sequencing Center for Infectious Disease"/>
            <person name="Wu L."/>
            <person name="Ma J."/>
        </authorList>
    </citation>
    <scope>NUCLEOTIDE SEQUENCE [LARGE SCALE GENOMIC DNA]</scope>
    <source>
        <strain evidence="4">CGMCC 1.15407</strain>
    </source>
</reference>
<evidence type="ECO:0000259" key="2">
    <source>
        <dbReference type="Pfam" id="PF06863"/>
    </source>
</evidence>
<accession>A0ABQ1VA05</accession>
<name>A0ABQ1VA05_9BACT</name>
<dbReference type="Gene3D" id="2.60.40.1610">
    <property type="entry name" value="Domain of unknown function DUF1254"/>
    <property type="match status" value="1"/>
</dbReference>
<sequence>MAEEAYIFGFGIVENYKAVFGMCIAKQSPAYSGFNNFLHGRKLYDPDYTTVVSPNNDTFYSTTWADLSQEPLVIKVPQTGDTYFVIQLVDMFTDNFAYLGTRATGTAGGTYLLVGPDYKGAYPAGRFDKVISSRSRYVALATRTATDGTEEGNKKAFAIQDGLQLSAMSDFLGGPKPKESNFKPDFPVYNADSLYSKPLLFTFLNQFLEWQSPSKEEIGLMKRLAKINVGPYQVFEMSAYSPEVQEAIKEGIKSGHDKIVAKANSLGTREDGWEYIPPMGDYGQNYLFRSAVAYKFIYTNSPEEAIYPIAEADADNESLDGGSSKYLLHFEADQIPPVKAFWSMTIYHSDTRLMVKNPIKRYSIGDRTAGLEYNPDGSLDIYIQHEMPEGDEKSNWLPAPDGPFYIIARMYIPEEAALSGSYKLPAITKNN</sequence>
<comment type="caution">
    <text evidence="3">The sequence shown here is derived from an EMBL/GenBank/DDBJ whole genome shotgun (WGS) entry which is preliminary data.</text>
</comment>
<feature type="domain" description="DUF1214" evidence="1">
    <location>
        <begin position="304"/>
        <end position="415"/>
    </location>
</feature>
<evidence type="ECO:0008006" key="5">
    <source>
        <dbReference type="Google" id="ProtNLM"/>
    </source>
</evidence>